<gene>
    <name evidence="1" type="ORF">RPERSI_LOCUS30493</name>
</gene>
<proteinExistence type="predicted"/>
<evidence type="ECO:0000313" key="1">
    <source>
        <dbReference type="EMBL" id="CAG8837963.1"/>
    </source>
</evidence>
<dbReference type="EMBL" id="CAJVQC010119115">
    <property type="protein sequence ID" value="CAG8837963.1"/>
    <property type="molecule type" value="Genomic_DNA"/>
</dbReference>
<organism evidence="1 2">
    <name type="scientific">Racocetra persica</name>
    <dbReference type="NCBI Taxonomy" id="160502"/>
    <lineage>
        <taxon>Eukaryota</taxon>
        <taxon>Fungi</taxon>
        <taxon>Fungi incertae sedis</taxon>
        <taxon>Mucoromycota</taxon>
        <taxon>Glomeromycotina</taxon>
        <taxon>Glomeromycetes</taxon>
        <taxon>Diversisporales</taxon>
        <taxon>Gigasporaceae</taxon>
        <taxon>Racocetra</taxon>
    </lineage>
</organism>
<feature type="non-terminal residue" evidence="1">
    <location>
        <position position="120"/>
    </location>
</feature>
<name>A0ACA9SF66_9GLOM</name>
<dbReference type="Proteomes" id="UP000789920">
    <property type="component" value="Unassembled WGS sequence"/>
</dbReference>
<comment type="caution">
    <text evidence="1">The sequence shown here is derived from an EMBL/GenBank/DDBJ whole genome shotgun (WGS) entry which is preliminary data.</text>
</comment>
<evidence type="ECO:0000313" key="2">
    <source>
        <dbReference type="Proteomes" id="UP000789920"/>
    </source>
</evidence>
<accession>A0ACA9SF66</accession>
<sequence>VFNTSANLVNDIFNSLYCLDKIEVLDAKWAERYAINSWFVCICLAIIETSFKICKTKKNIEEANSEANLEELERYRQKLYWLKVRLAKILMDFLFCGYDFFGYTCSDGVQAVSGFLAGIL</sequence>
<feature type="non-terminal residue" evidence="1">
    <location>
        <position position="1"/>
    </location>
</feature>
<protein>
    <submittedName>
        <fullName evidence="1">13101_t:CDS:1</fullName>
    </submittedName>
</protein>
<keyword evidence="2" id="KW-1185">Reference proteome</keyword>
<reference evidence="1" key="1">
    <citation type="submission" date="2021-06" db="EMBL/GenBank/DDBJ databases">
        <authorList>
            <person name="Kallberg Y."/>
            <person name="Tangrot J."/>
            <person name="Rosling A."/>
        </authorList>
    </citation>
    <scope>NUCLEOTIDE SEQUENCE</scope>
    <source>
        <strain evidence="1">MA461A</strain>
    </source>
</reference>